<evidence type="ECO:0000313" key="2">
    <source>
        <dbReference type="Proteomes" id="UP001056778"/>
    </source>
</evidence>
<evidence type="ECO:0000313" key="1">
    <source>
        <dbReference type="EMBL" id="KAI4457596.1"/>
    </source>
</evidence>
<sequence length="701" mass="77095">MNSLNKLFSKQVTSSCSKWIKSLSTTTNLLQEQSGRLPLTELTEDELMMKETVARLSKEQIAPYVREMEAAGAIKQSVLDMLFSNGLMGVTADPEYGGAGASFMASIQIVEEISKVDAGVALLPDLQNSLNIPLIMMFGTKEQKEKYLPQMCTKIESINCSGTCALSFDNVRVPSSAVLGEVGKGYKICISLLNEGRINIAAQMLGIAQGCFDATIPYTMERKQFGQAIYNFQGMQHQIAQIATQIEAARLLTYNAARLKENGKPFLKQAAMAKYFAAEVAQQTTIKCIDWMGGANYPYATWIKLLFRTKTSQHQFTRFPLTDLTEDELIMRDTVAKLAKEHIAPYVREMEAAGNLKKSIIDMLFNSGLMGVTVDPQYGGVGASFMASILSIEEISKVDPGVAGLPDVQNSLINPLIEMFGTEEQKEKYLPQLCTNMCSSFALSESSSGSDAFAMKTTAKKDGDDFIINGSKMWISNAKLAGIFLVFANANPSAGYKGITCFIVERDTPGFIINKSEKTLGLNCSSSCALNFDNVRVPATAVLGKVGQGYKICISLLNEGRINIAAQMLGIAQGCFDATIPYTMERQQFGQPIYNFQGMQHQIAQIATQIECARLLTYNAARLKESGKPFLKEAAMAKYHSAEVAQQTTIKCIDWMGGVGFTKDFIQEKYYRDCKAGSIYEGTYNIQLNTIASQIQNEYKR</sequence>
<dbReference type="Proteomes" id="UP001056778">
    <property type="component" value="Chromosome 7"/>
</dbReference>
<gene>
    <name evidence="1" type="ORF">MML48_7g00004950</name>
</gene>
<proteinExistence type="predicted"/>
<keyword evidence="2" id="KW-1185">Reference proteome</keyword>
<name>A0ACB9SSM2_HOLOL</name>
<accession>A0ACB9SSM2</accession>
<comment type="caution">
    <text evidence="1">The sequence shown here is derived from an EMBL/GenBank/DDBJ whole genome shotgun (WGS) entry which is preliminary data.</text>
</comment>
<organism evidence="1 2">
    <name type="scientific">Holotrichia oblita</name>
    <name type="common">Chafer beetle</name>
    <dbReference type="NCBI Taxonomy" id="644536"/>
    <lineage>
        <taxon>Eukaryota</taxon>
        <taxon>Metazoa</taxon>
        <taxon>Ecdysozoa</taxon>
        <taxon>Arthropoda</taxon>
        <taxon>Hexapoda</taxon>
        <taxon>Insecta</taxon>
        <taxon>Pterygota</taxon>
        <taxon>Neoptera</taxon>
        <taxon>Endopterygota</taxon>
        <taxon>Coleoptera</taxon>
        <taxon>Polyphaga</taxon>
        <taxon>Scarabaeiformia</taxon>
        <taxon>Scarabaeidae</taxon>
        <taxon>Melolonthinae</taxon>
        <taxon>Holotrichia</taxon>
    </lineage>
</organism>
<protein>
    <submittedName>
        <fullName evidence="1">Acyl-coa dehydrogenase</fullName>
    </submittedName>
</protein>
<dbReference type="EMBL" id="CM043021">
    <property type="protein sequence ID" value="KAI4457596.1"/>
    <property type="molecule type" value="Genomic_DNA"/>
</dbReference>
<reference evidence="1" key="1">
    <citation type="submission" date="2022-04" db="EMBL/GenBank/DDBJ databases">
        <title>Chromosome-scale genome assembly of Holotrichia oblita Faldermann.</title>
        <authorList>
            <person name="Rongchong L."/>
        </authorList>
    </citation>
    <scope>NUCLEOTIDE SEQUENCE</scope>
    <source>
        <strain evidence="1">81SQS9</strain>
    </source>
</reference>